<dbReference type="AlphaFoldDB" id="A0A2G5BB58"/>
<organism evidence="1 2">
    <name type="scientific">Coemansia reversa (strain ATCC 12441 / NRRL 1564)</name>
    <dbReference type="NCBI Taxonomy" id="763665"/>
    <lineage>
        <taxon>Eukaryota</taxon>
        <taxon>Fungi</taxon>
        <taxon>Fungi incertae sedis</taxon>
        <taxon>Zoopagomycota</taxon>
        <taxon>Kickxellomycotina</taxon>
        <taxon>Kickxellomycetes</taxon>
        <taxon>Kickxellales</taxon>
        <taxon>Kickxellaceae</taxon>
        <taxon>Coemansia</taxon>
    </lineage>
</organism>
<evidence type="ECO:0000313" key="2">
    <source>
        <dbReference type="Proteomes" id="UP000242474"/>
    </source>
</evidence>
<sequence length="90" mass="10094">MISARIFSVCCTSLQQTTRRKLATGYVQNMRTACMSHSAGSAYEPRSPGHTYLKGLLDEDDADAPWHRESVDVVNREVQDPSHSSVHESW</sequence>
<evidence type="ECO:0000313" key="1">
    <source>
        <dbReference type="EMBL" id="PIA16246.1"/>
    </source>
</evidence>
<dbReference type="OrthoDB" id="5545225at2759"/>
<gene>
    <name evidence="1" type="ORF">COEREDRAFT_81452</name>
</gene>
<accession>A0A2G5BB58</accession>
<keyword evidence="2" id="KW-1185">Reference proteome</keyword>
<dbReference type="EMBL" id="KZ303501">
    <property type="protein sequence ID" value="PIA16246.1"/>
    <property type="molecule type" value="Genomic_DNA"/>
</dbReference>
<dbReference type="Proteomes" id="UP000242474">
    <property type="component" value="Unassembled WGS sequence"/>
</dbReference>
<name>A0A2G5BB58_COERN</name>
<protein>
    <submittedName>
        <fullName evidence="1">Uncharacterized protein</fullName>
    </submittedName>
</protein>
<proteinExistence type="predicted"/>
<reference evidence="1 2" key="1">
    <citation type="journal article" date="2015" name="Genome Biol. Evol.">
        <title>Phylogenomic analyses indicate that early fungi evolved digesting cell walls of algal ancestors of land plants.</title>
        <authorList>
            <person name="Chang Y."/>
            <person name="Wang S."/>
            <person name="Sekimoto S."/>
            <person name="Aerts A.L."/>
            <person name="Choi C."/>
            <person name="Clum A."/>
            <person name="LaButti K.M."/>
            <person name="Lindquist E.A."/>
            <person name="Yee Ngan C."/>
            <person name="Ohm R.A."/>
            <person name="Salamov A.A."/>
            <person name="Grigoriev I.V."/>
            <person name="Spatafora J.W."/>
            <person name="Berbee M.L."/>
        </authorList>
    </citation>
    <scope>NUCLEOTIDE SEQUENCE [LARGE SCALE GENOMIC DNA]</scope>
    <source>
        <strain evidence="1 2">NRRL 1564</strain>
    </source>
</reference>